<dbReference type="Proteomes" id="UP000821656">
    <property type="component" value="Unassembled WGS sequence"/>
</dbReference>
<gene>
    <name evidence="2" type="ORF">DFH45_004431</name>
</gene>
<evidence type="ECO:0008006" key="4">
    <source>
        <dbReference type="Google" id="ProtNLM"/>
    </source>
</evidence>
<dbReference type="RefSeq" id="WP_077307201.1">
    <property type="nucleotide sequence ID" value="NZ_CP016090.1"/>
</dbReference>
<evidence type="ECO:0000313" key="2">
    <source>
        <dbReference type="EMBL" id="NRV11468.1"/>
    </source>
</evidence>
<comment type="caution">
    <text evidence="2">The sequence shown here is derived from an EMBL/GenBank/DDBJ whole genome shotgun (WGS) entry which is preliminary data.</text>
</comment>
<proteinExistence type="predicted"/>
<protein>
    <recommendedName>
        <fullName evidence="4">HNH endonuclease</fullName>
    </recommendedName>
</protein>
<evidence type="ECO:0000313" key="3">
    <source>
        <dbReference type="Proteomes" id="UP000821656"/>
    </source>
</evidence>
<accession>A0A9Q5CK30</accession>
<name>A0A9Q5CK30_CLOBE</name>
<feature type="region of interest" description="Disordered" evidence="1">
    <location>
        <begin position="14"/>
        <end position="35"/>
    </location>
</feature>
<evidence type="ECO:0000256" key="1">
    <source>
        <dbReference type="SAM" id="MobiDB-lite"/>
    </source>
</evidence>
<organism evidence="2 3">
    <name type="scientific">Clostridium beijerinckii</name>
    <name type="common">Clostridium MP</name>
    <dbReference type="NCBI Taxonomy" id="1520"/>
    <lineage>
        <taxon>Bacteria</taxon>
        <taxon>Bacillati</taxon>
        <taxon>Bacillota</taxon>
        <taxon>Clostridia</taxon>
        <taxon>Eubacteriales</taxon>
        <taxon>Clostridiaceae</taxon>
        <taxon>Clostridium</taxon>
    </lineage>
</organism>
<reference evidence="2" key="1">
    <citation type="submission" date="2020-05" db="EMBL/GenBank/DDBJ databases">
        <title>Genomic insights into acetone-butanol-ethanol (ABE) fermentation by sequencing solventogenic clostridia strains.</title>
        <authorList>
            <person name="Brown S."/>
        </authorList>
    </citation>
    <scope>NUCLEOTIDE SEQUENCE</scope>
    <source>
        <strain evidence="2">DJ126</strain>
    </source>
</reference>
<sequence>MFFYSKNELNRFNSYLSQPGPSKEGKRPSIPKGIKNKIKKESGGACAICGSGLGEFAHIDSVYNSRNNHPHN</sequence>
<dbReference type="AlphaFoldDB" id="A0A9Q5CK30"/>
<dbReference type="EMBL" id="JABSXK010000001">
    <property type="protein sequence ID" value="NRV11468.1"/>
    <property type="molecule type" value="Genomic_DNA"/>
</dbReference>